<dbReference type="InterPro" id="IPR006311">
    <property type="entry name" value="TAT_signal"/>
</dbReference>
<protein>
    <submittedName>
        <fullName evidence="2">Lysophospholipase</fullName>
    </submittedName>
</protein>
<dbReference type="PROSITE" id="PS51318">
    <property type="entry name" value="TAT"/>
    <property type="match status" value="1"/>
</dbReference>
<keyword evidence="3" id="KW-1185">Reference proteome</keyword>
<dbReference type="InterPro" id="IPR051532">
    <property type="entry name" value="Ester_Hydrolysis_Enzymes"/>
</dbReference>
<evidence type="ECO:0000313" key="3">
    <source>
        <dbReference type="Proteomes" id="UP000223913"/>
    </source>
</evidence>
<dbReference type="OrthoDB" id="9794725at2"/>
<evidence type="ECO:0000259" key="1">
    <source>
        <dbReference type="Pfam" id="PF13472"/>
    </source>
</evidence>
<dbReference type="CDD" id="cd01834">
    <property type="entry name" value="SGNH_hydrolase_like_2"/>
    <property type="match status" value="1"/>
</dbReference>
<comment type="caution">
    <text evidence="2">The sequence shown here is derived from an EMBL/GenBank/DDBJ whole genome shotgun (WGS) entry which is preliminary data.</text>
</comment>
<organism evidence="2 3">
    <name type="scientific">Flavilitoribacter nigricans (strain ATCC 23147 / DSM 23189 / NBRC 102662 / NCIMB 1420 / SS-2)</name>
    <name type="common">Lewinella nigricans</name>
    <dbReference type="NCBI Taxonomy" id="1122177"/>
    <lineage>
        <taxon>Bacteria</taxon>
        <taxon>Pseudomonadati</taxon>
        <taxon>Bacteroidota</taxon>
        <taxon>Saprospiria</taxon>
        <taxon>Saprospirales</taxon>
        <taxon>Lewinellaceae</taxon>
        <taxon>Flavilitoribacter</taxon>
    </lineage>
</organism>
<dbReference type="PANTHER" id="PTHR30383:SF5">
    <property type="entry name" value="SGNH HYDROLASE-TYPE ESTERASE DOMAIN-CONTAINING PROTEIN"/>
    <property type="match status" value="1"/>
</dbReference>
<gene>
    <name evidence="2" type="ORF">CRP01_03175</name>
</gene>
<dbReference type="InterPro" id="IPR036514">
    <property type="entry name" value="SGNH_hydro_sf"/>
</dbReference>
<dbReference type="InterPro" id="IPR013830">
    <property type="entry name" value="SGNH_hydro"/>
</dbReference>
<dbReference type="Pfam" id="PF13472">
    <property type="entry name" value="Lipase_GDSL_2"/>
    <property type="match status" value="1"/>
</dbReference>
<evidence type="ECO:0000313" key="2">
    <source>
        <dbReference type="EMBL" id="PHN08031.1"/>
    </source>
</evidence>
<name>A0A2D0NHS5_FLAN2</name>
<dbReference type="GO" id="GO:0004622">
    <property type="term" value="F:phosphatidylcholine lysophospholipase activity"/>
    <property type="evidence" value="ECO:0007669"/>
    <property type="project" value="TreeGrafter"/>
</dbReference>
<feature type="domain" description="SGNH hydrolase-type esterase" evidence="1">
    <location>
        <begin position="51"/>
        <end position="238"/>
    </location>
</feature>
<reference evidence="2 3" key="1">
    <citation type="submission" date="2017-10" db="EMBL/GenBank/DDBJ databases">
        <title>The draft genome sequence of Lewinella nigricans NBRC 102662.</title>
        <authorList>
            <person name="Wang K."/>
        </authorList>
    </citation>
    <scope>NUCLEOTIDE SEQUENCE [LARGE SCALE GENOMIC DNA]</scope>
    <source>
        <strain evidence="2 3">NBRC 102662</strain>
    </source>
</reference>
<proteinExistence type="predicted"/>
<dbReference type="AlphaFoldDB" id="A0A2D0NHS5"/>
<dbReference type="PANTHER" id="PTHR30383">
    <property type="entry name" value="THIOESTERASE 1/PROTEASE 1/LYSOPHOSPHOLIPASE L1"/>
    <property type="match status" value="1"/>
</dbReference>
<dbReference type="SUPFAM" id="SSF52266">
    <property type="entry name" value="SGNH hydrolase"/>
    <property type="match status" value="1"/>
</dbReference>
<dbReference type="EMBL" id="PDUD01000003">
    <property type="protein sequence ID" value="PHN08031.1"/>
    <property type="molecule type" value="Genomic_DNA"/>
</dbReference>
<dbReference type="RefSeq" id="WP_099148550.1">
    <property type="nucleotide sequence ID" value="NZ_PDUD01000003.1"/>
</dbReference>
<dbReference type="Proteomes" id="UP000223913">
    <property type="component" value="Unassembled WGS sequence"/>
</dbReference>
<accession>A0A2D0NHS5</accession>
<sequence>MNNQSNRRSFLRELSLTALGATVIPQLVSAHNPHPKKLTFDKDEAVVVFQGDSITDAGRSKDQYYANQAGGMGRGYVMQIVGQLLGTHPEQNYQCYNRGISGHKVFQLADRWDIDCLSLKPDILSILIGVNDYWHTLNGNYDGTVDIYERDYRALLDRTKKALPDVKLIIGEPFAVEGGRAIDEKWEAFHGYRKVAKAIASDYGAVFLPYHSVFAEALKSAPVGYWCPDGVHPSIAGAHLMAATWMEGYNKLKR</sequence>
<dbReference type="Gene3D" id="3.40.50.1110">
    <property type="entry name" value="SGNH hydrolase"/>
    <property type="match status" value="1"/>
</dbReference>